<gene>
    <name evidence="1" type="ORF">OCK74_21880</name>
</gene>
<reference evidence="1" key="2">
    <citation type="submission" date="2023-04" db="EMBL/GenBank/DDBJ databases">
        <title>Paracnuella aquatica gen. nov., sp. nov., a member of the family Chitinophagaceae isolated from a hot spring.</title>
        <authorList>
            <person name="Wang C."/>
        </authorList>
    </citation>
    <scope>NUCLEOTIDE SEQUENCE</scope>
    <source>
        <strain evidence="1">LB-8</strain>
    </source>
</reference>
<keyword evidence="1" id="KW-0547">Nucleotide-binding</keyword>
<comment type="caution">
    <text evidence="1">The sequence shown here is derived from an EMBL/GenBank/DDBJ whole genome shotgun (WGS) entry which is preliminary data.</text>
</comment>
<dbReference type="GO" id="GO:0005524">
    <property type="term" value="F:ATP binding"/>
    <property type="evidence" value="ECO:0007669"/>
    <property type="project" value="UniProtKB-KW"/>
</dbReference>
<organism evidence="1 2">
    <name type="scientific">Paraflavisolibacter caeni</name>
    <dbReference type="NCBI Taxonomy" id="2982496"/>
    <lineage>
        <taxon>Bacteria</taxon>
        <taxon>Pseudomonadati</taxon>
        <taxon>Bacteroidota</taxon>
        <taxon>Chitinophagia</taxon>
        <taxon>Chitinophagales</taxon>
        <taxon>Chitinophagaceae</taxon>
        <taxon>Paraflavisolibacter</taxon>
    </lineage>
</organism>
<accession>A0A9X2XYL6</accession>
<reference evidence="1" key="1">
    <citation type="submission" date="2022-09" db="EMBL/GenBank/DDBJ databases">
        <authorList>
            <person name="Yuan C."/>
            <person name="Ke Z."/>
        </authorList>
    </citation>
    <scope>NUCLEOTIDE SEQUENCE</scope>
    <source>
        <strain evidence="1">LB-8</strain>
    </source>
</reference>
<protein>
    <submittedName>
        <fullName evidence="1">ATP-binding protein</fullName>
    </submittedName>
</protein>
<dbReference type="EMBL" id="JAOTIF010000023">
    <property type="protein sequence ID" value="MCU7551786.1"/>
    <property type="molecule type" value="Genomic_DNA"/>
</dbReference>
<name>A0A9X2XYL6_9BACT</name>
<dbReference type="InterPro" id="IPR027417">
    <property type="entry name" value="P-loop_NTPase"/>
</dbReference>
<keyword evidence="2" id="KW-1185">Reference proteome</keyword>
<keyword evidence="1" id="KW-0067">ATP-binding</keyword>
<dbReference type="RefSeq" id="WP_279299223.1">
    <property type="nucleotide sequence ID" value="NZ_JAOTIF010000023.1"/>
</dbReference>
<dbReference type="SUPFAM" id="SSF52540">
    <property type="entry name" value="P-loop containing nucleoside triphosphate hydrolases"/>
    <property type="match status" value="1"/>
</dbReference>
<evidence type="ECO:0000313" key="1">
    <source>
        <dbReference type="EMBL" id="MCU7551786.1"/>
    </source>
</evidence>
<dbReference type="AlphaFoldDB" id="A0A9X2XYL6"/>
<proteinExistence type="predicted"/>
<dbReference type="Gene3D" id="3.40.50.300">
    <property type="entry name" value="P-loop containing nucleotide triphosphate hydrolases"/>
    <property type="match status" value="1"/>
</dbReference>
<sequence length="299" mass="33085">MELQIAKRKQAKIKLGIQGCSGSGKTMGALLIAYGLCSDWGKIAVIDTENYSASLYAHLGGFSVVNIAAPFSPEKYIDAIRLCETAGMEVIIIDSISHEWEGSGGILDIHGNMAGNSFTNWSKITPRHNAFVQAILQSTVHIIGTIRSKQEYVLNEKNGKQVPEKVGMKGVQRDGLDYEFTIVLDVDIKHHALASKDRTGLFMDKPEFRITTDTGRLIQGWCGQGIPIETKKDEFTDRINACNSIAELGRLYILCPQYQQSHNAHFSRRKRELQPVQPIVNNLLTQNISTNGNGSIQQP</sequence>
<dbReference type="Proteomes" id="UP001155483">
    <property type="component" value="Unassembled WGS sequence"/>
</dbReference>
<dbReference type="Pfam" id="PF13479">
    <property type="entry name" value="AAA_24"/>
    <property type="match status" value="1"/>
</dbReference>
<evidence type="ECO:0000313" key="2">
    <source>
        <dbReference type="Proteomes" id="UP001155483"/>
    </source>
</evidence>